<proteinExistence type="predicted"/>
<evidence type="ECO:0000313" key="2">
    <source>
        <dbReference type="EMBL" id="KTE91105.1"/>
    </source>
</evidence>
<dbReference type="Proteomes" id="UP000054623">
    <property type="component" value="Unassembled WGS sequence"/>
</dbReference>
<feature type="transmembrane region" description="Helical" evidence="1">
    <location>
        <begin position="6"/>
        <end position="25"/>
    </location>
</feature>
<accession>A0A0W1JH75</accession>
<sequence>MVNKSIGNGGAMYGVGVATWAANLFRFSELAKPHDQALIIQCKLWVSALTLTAMNMLIS</sequence>
<feature type="transmembrane region" description="Helical" evidence="1">
    <location>
        <begin position="37"/>
        <end position="58"/>
    </location>
</feature>
<name>A0A0W1JH75_DESHA</name>
<evidence type="ECO:0000256" key="1">
    <source>
        <dbReference type="SAM" id="Phobius"/>
    </source>
</evidence>
<dbReference type="EMBL" id="LOCK01000028">
    <property type="protein sequence ID" value="KTE91105.1"/>
    <property type="molecule type" value="Genomic_DNA"/>
</dbReference>
<reference evidence="2 3" key="1">
    <citation type="submission" date="2015-12" db="EMBL/GenBank/DDBJ databases">
        <title>Draft Genome Sequence of Desulfitobacterium hafniense Strain DH, a Sulfate-reducing Bacterium Isolated from Paddy Soils.</title>
        <authorList>
            <person name="Bao P."/>
            <person name="Zhang X."/>
            <person name="Li G."/>
        </authorList>
    </citation>
    <scope>NUCLEOTIDE SEQUENCE [LARGE SCALE GENOMIC DNA]</scope>
    <source>
        <strain evidence="2 3">DH</strain>
    </source>
</reference>
<dbReference type="AlphaFoldDB" id="A0A0W1JH75"/>
<organism evidence="2 3">
    <name type="scientific">Desulfitobacterium hafniense</name>
    <name type="common">Desulfitobacterium frappieri</name>
    <dbReference type="NCBI Taxonomy" id="49338"/>
    <lineage>
        <taxon>Bacteria</taxon>
        <taxon>Bacillati</taxon>
        <taxon>Bacillota</taxon>
        <taxon>Clostridia</taxon>
        <taxon>Eubacteriales</taxon>
        <taxon>Desulfitobacteriaceae</taxon>
        <taxon>Desulfitobacterium</taxon>
    </lineage>
</organism>
<keyword evidence="1" id="KW-0472">Membrane</keyword>
<gene>
    <name evidence="2" type="ORF">AT727_05765</name>
</gene>
<comment type="caution">
    <text evidence="2">The sequence shown here is derived from an EMBL/GenBank/DDBJ whole genome shotgun (WGS) entry which is preliminary data.</text>
</comment>
<keyword evidence="1" id="KW-0812">Transmembrane</keyword>
<keyword evidence="1" id="KW-1133">Transmembrane helix</keyword>
<evidence type="ECO:0000313" key="3">
    <source>
        <dbReference type="Proteomes" id="UP000054623"/>
    </source>
</evidence>
<protein>
    <submittedName>
        <fullName evidence="2">Uncharacterized protein</fullName>
    </submittedName>
</protein>
<dbReference type="RefSeq" id="WP_058491405.1">
    <property type="nucleotide sequence ID" value="NZ_LOCK01000028.1"/>
</dbReference>